<dbReference type="InterPro" id="IPR032710">
    <property type="entry name" value="NTF2-like_dom_sf"/>
</dbReference>
<dbReference type="SUPFAM" id="SSF54427">
    <property type="entry name" value="NTF2-like"/>
    <property type="match status" value="1"/>
</dbReference>
<dbReference type="PANTHER" id="PTHR33747">
    <property type="entry name" value="UPF0225 PROTEIN SCO1677"/>
    <property type="match status" value="1"/>
</dbReference>
<dbReference type="Pfam" id="PF17775">
    <property type="entry name" value="YchJ_M-like"/>
    <property type="match status" value="1"/>
</dbReference>
<accession>A0A9Q6LMR8</accession>
<dbReference type="Proteomes" id="UP000422232">
    <property type="component" value="Chromosome"/>
</dbReference>
<dbReference type="Pfam" id="PF02810">
    <property type="entry name" value="SEC-C"/>
    <property type="match status" value="1"/>
</dbReference>
<gene>
    <name evidence="1" type="ORF">Psal009_02975</name>
</gene>
<evidence type="ECO:0000313" key="2">
    <source>
        <dbReference type="Proteomes" id="UP000422232"/>
    </source>
</evidence>
<name>A0A9Q6LMR8_PISSA</name>
<dbReference type="InterPro" id="IPR048469">
    <property type="entry name" value="YchJ-like_M"/>
</dbReference>
<dbReference type="Gene3D" id="3.10.450.50">
    <property type="match status" value="1"/>
</dbReference>
<dbReference type="EMBL" id="CP038908">
    <property type="protein sequence ID" value="QGO07038.1"/>
    <property type="molecule type" value="Genomic_DNA"/>
</dbReference>
<organism evidence="1 2">
    <name type="scientific">Piscirickettsia salmonis</name>
    <dbReference type="NCBI Taxonomy" id="1238"/>
    <lineage>
        <taxon>Bacteria</taxon>
        <taxon>Pseudomonadati</taxon>
        <taxon>Pseudomonadota</taxon>
        <taxon>Gammaproteobacteria</taxon>
        <taxon>Thiotrichales</taxon>
        <taxon>Piscirickettsiaceae</taxon>
        <taxon>Piscirickettsia</taxon>
    </lineage>
</organism>
<proteinExistence type="predicted"/>
<dbReference type="PANTHER" id="PTHR33747:SF1">
    <property type="entry name" value="ADENYLATE CYCLASE-ASSOCIATED CAP C-TERMINAL DOMAIN-CONTAINING PROTEIN"/>
    <property type="match status" value="1"/>
</dbReference>
<protein>
    <submittedName>
        <fullName evidence="1">Uncharacterized protein</fullName>
    </submittedName>
</protein>
<evidence type="ECO:0000313" key="1">
    <source>
        <dbReference type="EMBL" id="QGO07038.1"/>
    </source>
</evidence>
<sequence>MTELCPCCSQKPYSSCCQPFVSGQTLPATPEQLMRSRYTAYTQANIDYIIATMQGEALNGFNRNSATTWAKQSTWLNLQVLSAPAVKQDGQEGFVEFIASLQNQGKIECLHEKSRFIKNKDQWFYVDGQQH</sequence>
<dbReference type="InterPro" id="IPR004027">
    <property type="entry name" value="SEC_C_motif"/>
</dbReference>
<dbReference type="AlphaFoldDB" id="A0A9Q6LMR8"/>
<reference evidence="1 2" key="1">
    <citation type="submission" date="2019-04" db="EMBL/GenBank/DDBJ databases">
        <title>Complete genome sequencing of Piscirickettsia salmonis strain Psal-009.</title>
        <authorList>
            <person name="Schober I."/>
            <person name="Bunk B."/>
            <person name="Sproer C."/>
            <person name="Carril G.P."/>
            <person name="Riedel T."/>
            <person name="Flores-Herrera P.A."/>
            <person name="Nourdin-Galindo G."/>
            <person name="Marshall S.H."/>
            <person name="Overmann J."/>
        </authorList>
    </citation>
    <scope>NUCLEOTIDE SEQUENCE [LARGE SCALE GENOMIC DNA]</scope>
    <source>
        <strain evidence="1 2">Psal-009</strain>
    </source>
</reference>
<dbReference type="RefSeq" id="WP_129556590.1">
    <property type="nucleotide sequence ID" value="NZ_CP038876.1"/>
</dbReference>
<keyword evidence="2" id="KW-1185">Reference proteome</keyword>